<keyword evidence="3" id="KW-1185">Reference proteome</keyword>
<comment type="caution">
    <text evidence="2">The sequence shown here is derived from an EMBL/GenBank/DDBJ whole genome shotgun (WGS) entry which is preliminary data.</text>
</comment>
<organism evidence="2 3">
    <name type="scientific">Actinomyces massiliensis F0489</name>
    <dbReference type="NCBI Taxonomy" id="1125718"/>
    <lineage>
        <taxon>Bacteria</taxon>
        <taxon>Bacillati</taxon>
        <taxon>Actinomycetota</taxon>
        <taxon>Actinomycetes</taxon>
        <taxon>Actinomycetales</taxon>
        <taxon>Actinomycetaceae</taxon>
        <taxon>Actinomyces</taxon>
    </lineage>
</organism>
<evidence type="ECO:0000259" key="1">
    <source>
        <dbReference type="Pfam" id="PF00814"/>
    </source>
</evidence>
<dbReference type="SUPFAM" id="SSF53067">
    <property type="entry name" value="Actin-like ATPase domain"/>
    <property type="match status" value="2"/>
</dbReference>
<name>J1HG46_9ACTO</name>
<feature type="domain" description="Gcp-like" evidence="1">
    <location>
        <begin position="39"/>
        <end position="159"/>
    </location>
</feature>
<dbReference type="InterPro" id="IPR043129">
    <property type="entry name" value="ATPase_NBD"/>
</dbReference>
<dbReference type="eggNOG" id="COG1214">
    <property type="taxonomic scope" value="Bacteria"/>
</dbReference>
<proteinExistence type="predicted"/>
<dbReference type="GO" id="GO:0002949">
    <property type="term" value="P:tRNA threonylcarbamoyladenosine modification"/>
    <property type="evidence" value="ECO:0007669"/>
    <property type="project" value="InterPro"/>
</dbReference>
<dbReference type="Pfam" id="PF00814">
    <property type="entry name" value="TsaD"/>
    <property type="match status" value="1"/>
</dbReference>
<dbReference type="Gene3D" id="3.30.420.40">
    <property type="match status" value="1"/>
</dbReference>
<protein>
    <submittedName>
        <fullName evidence="2">Universal bacterial protein YeaZ</fullName>
    </submittedName>
</protein>
<dbReference type="InterPro" id="IPR022496">
    <property type="entry name" value="T6A_TsaB"/>
</dbReference>
<dbReference type="PATRIC" id="fig|1125718.3.peg.1408"/>
<reference evidence="2 3" key="1">
    <citation type="submission" date="2012-05" db="EMBL/GenBank/DDBJ databases">
        <authorList>
            <person name="Harkins D.M."/>
            <person name="Madupu R."/>
            <person name="Durkin A.S."/>
            <person name="Torralba M."/>
            <person name="Methe B."/>
            <person name="Sutton G.G."/>
            <person name="Nelson K.E."/>
        </authorList>
    </citation>
    <scope>NUCLEOTIDE SEQUENCE [LARGE SCALE GENOMIC DNA]</scope>
    <source>
        <strain evidence="2 3">F0489</strain>
    </source>
</reference>
<accession>J1HG46</accession>
<dbReference type="NCBIfam" id="TIGR03725">
    <property type="entry name" value="T6A_YeaZ"/>
    <property type="match status" value="1"/>
</dbReference>
<dbReference type="AlphaFoldDB" id="J1HG46"/>
<dbReference type="EMBL" id="AKFT01000110">
    <property type="protein sequence ID" value="EJF44453.1"/>
    <property type="molecule type" value="Genomic_DNA"/>
</dbReference>
<dbReference type="OrthoDB" id="9809995at2"/>
<evidence type="ECO:0000313" key="2">
    <source>
        <dbReference type="EMBL" id="EJF44453.1"/>
    </source>
</evidence>
<dbReference type="InterPro" id="IPR000905">
    <property type="entry name" value="Gcp-like_dom"/>
</dbReference>
<gene>
    <name evidence="2" type="primary">yeaZ</name>
    <name evidence="2" type="ORF">HMPREF1318_2493</name>
</gene>
<sequence length="235" mass="24238">MRIVSIDSSHGSQLLVADAVLDAEHATLSVLSLAEQAESRRHAESLGGMLAEALSSPAVAERRLDAVVAATGPAPFTGLRAGLVTARALGRARGIPVHGVPSLDAVARAALDELADEGATVLVTTDARRHEVYAARYRARGADDVECLDGPAVLTPEAAVALGDVDAVAGSGAALYPQIGEGRRSLAPISGDARAQVRIAMARLAHAGPDATLSAEPLYLRHADVQVSSARKRVR</sequence>
<dbReference type="RefSeq" id="WP_008731464.1">
    <property type="nucleotide sequence ID" value="NZ_AKFT01000110.1"/>
</dbReference>
<evidence type="ECO:0000313" key="3">
    <source>
        <dbReference type="Proteomes" id="UP000002941"/>
    </source>
</evidence>
<dbReference type="Proteomes" id="UP000002941">
    <property type="component" value="Unassembled WGS sequence"/>
</dbReference>